<feature type="domain" description="Adenine deaminase C-terminal" evidence="8">
    <location>
        <begin position="369"/>
        <end position="524"/>
    </location>
</feature>
<reference evidence="9" key="1">
    <citation type="submission" date="2010-04" db="EMBL/GenBank/DDBJ databases">
        <title>Complete sequence of Methanocaldococcus infernus ME.</title>
        <authorList>
            <consortium name="US DOE Joint Genome Institute"/>
            <person name="Lucas S."/>
            <person name="Copeland A."/>
            <person name="Lapidus A."/>
            <person name="Cheng J.-F."/>
            <person name="Bruce D."/>
            <person name="Goodwin L."/>
            <person name="Pitluck S."/>
            <person name="Munk A.C."/>
            <person name="Detter J.C."/>
            <person name="Han C."/>
            <person name="Tapia R."/>
            <person name="Land M."/>
            <person name="Hauser L."/>
            <person name="Kyrpides N."/>
            <person name="Mikhailova N."/>
            <person name="Sieprawska-Lupa M."/>
            <person name="Whitman W.B."/>
            <person name="Woyke T."/>
        </authorList>
    </citation>
    <scope>NUCLEOTIDE SEQUENCE [LARGE SCALE GENOMIC DNA]</scope>
    <source>
        <strain evidence="9">ME</strain>
    </source>
</reference>
<evidence type="ECO:0000313" key="10">
    <source>
        <dbReference type="Proteomes" id="UP000002061"/>
    </source>
</evidence>
<dbReference type="NCBIfam" id="TIGR01178">
    <property type="entry name" value="ade"/>
    <property type="match status" value="1"/>
</dbReference>
<dbReference type="GO" id="GO:0006146">
    <property type="term" value="P:adenine catabolic process"/>
    <property type="evidence" value="ECO:0007669"/>
    <property type="project" value="InterPro"/>
</dbReference>
<dbReference type="OrthoDB" id="24954at2157"/>
<evidence type="ECO:0000256" key="2">
    <source>
        <dbReference type="ARBA" id="ARBA00012782"/>
    </source>
</evidence>
<keyword evidence="10" id="KW-1185">Reference proteome</keyword>
<dbReference type="InterPro" id="IPR006679">
    <property type="entry name" value="Adenine_deam"/>
</dbReference>
<protein>
    <recommendedName>
        <fullName evidence="2 6">Adenine deaminase</fullName>
        <shortName evidence="6">Adenase</shortName>
        <shortName evidence="6">Adenine aminase</shortName>
        <ecNumber evidence="2 6">3.5.4.2</ecNumber>
    </recommendedName>
</protein>
<dbReference type="KEGG" id="mif:Metin_0821"/>
<evidence type="ECO:0000259" key="8">
    <source>
        <dbReference type="Pfam" id="PF13382"/>
    </source>
</evidence>
<evidence type="ECO:0000256" key="4">
    <source>
        <dbReference type="ARBA" id="ARBA00023211"/>
    </source>
</evidence>
<dbReference type="RefSeq" id="WP_013100232.1">
    <property type="nucleotide sequence ID" value="NC_014122.1"/>
</dbReference>
<accession>D5VSD3</accession>
<dbReference type="Gene3D" id="2.30.40.10">
    <property type="entry name" value="Urease, subunit C, domain 1"/>
    <property type="match status" value="1"/>
</dbReference>
<dbReference type="PANTHER" id="PTHR11113">
    <property type="entry name" value="N-ACETYLGLUCOSAMINE-6-PHOSPHATE DEACETYLASE"/>
    <property type="match status" value="1"/>
</dbReference>
<dbReference type="EMBL" id="CP002009">
    <property type="protein sequence ID" value="ADG13486.1"/>
    <property type="molecule type" value="Genomic_DNA"/>
</dbReference>
<evidence type="ECO:0000256" key="6">
    <source>
        <dbReference type="HAMAP-Rule" id="MF_01518"/>
    </source>
</evidence>
<dbReference type="HOGENOM" id="CLU_027935_0_0_2"/>
<evidence type="ECO:0000256" key="5">
    <source>
        <dbReference type="ARBA" id="ARBA00047720"/>
    </source>
</evidence>
<evidence type="ECO:0000259" key="7">
    <source>
        <dbReference type="Pfam" id="PF01979"/>
    </source>
</evidence>
<organism evidence="9 10">
    <name type="scientific">Methanocaldococcus infernus (strain DSM 11812 / JCM 15783 / ME)</name>
    <dbReference type="NCBI Taxonomy" id="573063"/>
    <lineage>
        <taxon>Archaea</taxon>
        <taxon>Methanobacteriati</taxon>
        <taxon>Methanobacteriota</taxon>
        <taxon>Methanomada group</taxon>
        <taxon>Methanococci</taxon>
        <taxon>Methanococcales</taxon>
        <taxon>Methanocaldococcaceae</taxon>
        <taxon>Methanocaldococcus</taxon>
    </lineage>
</organism>
<dbReference type="Gene3D" id="3.20.20.140">
    <property type="entry name" value="Metal-dependent hydrolases"/>
    <property type="match status" value="1"/>
</dbReference>
<dbReference type="eggNOG" id="arCOG00693">
    <property type="taxonomic scope" value="Archaea"/>
</dbReference>
<evidence type="ECO:0000256" key="1">
    <source>
        <dbReference type="ARBA" id="ARBA00006773"/>
    </source>
</evidence>
<dbReference type="GeneID" id="9131835"/>
<name>D5VSD3_METIM</name>
<dbReference type="HAMAP" id="MF_01518">
    <property type="entry name" value="Adenine_deamin"/>
    <property type="match status" value="1"/>
</dbReference>
<sequence length="533" mass="59988">MITLKNSKIVNIFSGEILEGNVIFSNNKIIFVDYNSLLEKGKVIDLKGKYLAPTFIDGHIHIESSHLIPSEFEKLALKFGISKVVEDPHEIANVLGLEGIKFLINNPKYLDLYIMAPSCVPATELESSGAKLGVKEIEELLKLDKCLGLGEVMDYLGVINEKEELLKKIELAKKYKKAVDGHSPGLRGEDLELYLSKGIMSDHEVLDGEEALEKLRLGVKVMLRYGSVSKTINLLDGIKERDLRNVILVSDDINLEDLKRGYLINALKEAVKYVDPVKAIQMVTINPAEYFGLDIGIKPGGEASFIIFEDLESFKIDRVIIKGKFYEELNFERRDFKVKKSVNISYKKEDLKIELKGRVRVIKPIKGSLLTEELILTAEEAKALLEKNKINKIYVLERHKGLGNVGKGLIYNFLKKGVLASTYAHDSHNLIVVGNDERDIELAIKTIKEINGGFVAVHNGEVKAIKLEVAGLMSSSLERFEKEREELYNFIEGWSDFEDPFLSLSFFSLPVIPKLKITDKGLVKDMELVSLYL</sequence>
<gene>
    <name evidence="6" type="primary">ade</name>
    <name evidence="9" type="ordered locus">Metin_0821</name>
</gene>
<dbReference type="SUPFAM" id="SSF51338">
    <property type="entry name" value="Composite domain of metallo-dependent hydrolases"/>
    <property type="match status" value="1"/>
</dbReference>
<dbReference type="Pfam" id="PF13382">
    <property type="entry name" value="Adenine_deam_C"/>
    <property type="match status" value="1"/>
</dbReference>
<dbReference type="EC" id="3.5.4.2" evidence="2 6"/>
<comment type="similarity">
    <text evidence="1 6">Belongs to the metallo-dependent hydrolases superfamily. Adenine deaminase family.</text>
</comment>
<dbReference type="AlphaFoldDB" id="D5VSD3"/>
<evidence type="ECO:0000256" key="3">
    <source>
        <dbReference type="ARBA" id="ARBA00022801"/>
    </source>
</evidence>
<feature type="domain" description="Amidohydrolase-related" evidence="7">
    <location>
        <begin position="51"/>
        <end position="324"/>
    </location>
</feature>
<dbReference type="PANTHER" id="PTHR11113:SF2">
    <property type="entry name" value="ADENINE DEAMINASE"/>
    <property type="match status" value="1"/>
</dbReference>
<dbReference type="STRING" id="573063.Metin_0821"/>
<dbReference type="Pfam" id="PF01979">
    <property type="entry name" value="Amidohydro_1"/>
    <property type="match status" value="1"/>
</dbReference>
<dbReference type="InterPro" id="IPR006680">
    <property type="entry name" value="Amidohydro-rel"/>
</dbReference>
<proteinExistence type="inferred from homology"/>
<dbReference type="InterPro" id="IPR011059">
    <property type="entry name" value="Metal-dep_hydrolase_composite"/>
</dbReference>
<dbReference type="Proteomes" id="UP000002061">
    <property type="component" value="Chromosome"/>
</dbReference>
<dbReference type="GO" id="GO:0000034">
    <property type="term" value="F:adenine deaminase activity"/>
    <property type="evidence" value="ECO:0007669"/>
    <property type="project" value="UniProtKB-UniRule"/>
</dbReference>
<dbReference type="InterPro" id="IPR026912">
    <property type="entry name" value="Adenine_deam_C"/>
</dbReference>
<comment type="cofactor">
    <cofactor evidence="6">
        <name>Mn(2+)</name>
        <dbReference type="ChEBI" id="CHEBI:29035"/>
    </cofactor>
</comment>
<comment type="catalytic activity">
    <reaction evidence="5 6">
        <text>adenine + H2O + H(+) = hypoxanthine + NH4(+)</text>
        <dbReference type="Rhea" id="RHEA:23688"/>
        <dbReference type="ChEBI" id="CHEBI:15377"/>
        <dbReference type="ChEBI" id="CHEBI:15378"/>
        <dbReference type="ChEBI" id="CHEBI:16708"/>
        <dbReference type="ChEBI" id="CHEBI:17368"/>
        <dbReference type="ChEBI" id="CHEBI:28938"/>
        <dbReference type="EC" id="3.5.4.2"/>
    </reaction>
</comment>
<dbReference type="InterPro" id="IPR032466">
    <property type="entry name" value="Metal_Hydrolase"/>
</dbReference>
<dbReference type="SUPFAM" id="SSF51556">
    <property type="entry name" value="Metallo-dependent hydrolases"/>
    <property type="match status" value="1"/>
</dbReference>
<dbReference type="CDD" id="cd01295">
    <property type="entry name" value="AdeC"/>
    <property type="match status" value="1"/>
</dbReference>
<keyword evidence="4 6" id="KW-0464">Manganese</keyword>
<evidence type="ECO:0000313" key="9">
    <source>
        <dbReference type="EMBL" id="ADG13486.1"/>
    </source>
</evidence>
<keyword evidence="3 6" id="KW-0378">Hydrolase</keyword>